<feature type="non-terminal residue" evidence="1">
    <location>
        <position position="42"/>
    </location>
</feature>
<organism evidence="1 2">
    <name type="scientific">Staurois parvus</name>
    <dbReference type="NCBI Taxonomy" id="386267"/>
    <lineage>
        <taxon>Eukaryota</taxon>
        <taxon>Metazoa</taxon>
        <taxon>Chordata</taxon>
        <taxon>Craniata</taxon>
        <taxon>Vertebrata</taxon>
        <taxon>Euteleostomi</taxon>
        <taxon>Amphibia</taxon>
        <taxon>Batrachia</taxon>
        <taxon>Anura</taxon>
        <taxon>Neobatrachia</taxon>
        <taxon>Ranoidea</taxon>
        <taxon>Ranidae</taxon>
        <taxon>Staurois</taxon>
    </lineage>
</organism>
<proteinExistence type="predicted"/>
<accession>A0ABN9FNQ6</accession>
<name>A0ABN9FNQ6_9NEOB</name>
<dbReference type="Proteomes" id="UP001162483">
    <property type="component" value="Unassembled WGS sequence"/>
</dbReference>
<evidence type="ECO:0000313" key="2">
    <source>
        <dbReference type="Proteomes" id="UP001162483"/>
    </source>
</evidence>
<gene>
    <name evidence="1" type="ORF">SPARVUS_LOCUS12412211</name>
</gene>
<comment type="caution">
    <text evidence="1">The sequence shown here is derived from an EMBL/GenBank/DDBJ whole genome shotgun (WGS) entry which is preliminary data.</text>
</comment>
<keyword evidence="2" id="KW-1185">Reference proteome</keyword>
<dbReference type="EMBL" id="CATNWA010017176">
    <property type="protein sequence ID" value="CAI9598584.1"/>
    <property type="molecule type" value="Genomic_DNA"/>
</dbReference>
<protein>
    <submittedName>
        <fullName evidence="1">Uncharacterized protein</fullName>
    </submittedName>
</protein>
<evidence type="ECO:0000313" key="1">
    <source>
        <dbReference type="EMBL" id="CAI9598584.1"/>
    </source>
</evidence>
<reference evidence="1" key="1">
    <citation type="submission" date="2023-05" db="EMBL/GenBank/DDBJ databases">
        <authorList>
            <person name="Stuckert A."/>
        </authorList>
    </citation>
    <scope>NUCLEOTIDE SEQUENCE</scope>
</reference>
<sequence length="42" mass="4301">MHHLESHSLISGFSIGCLPILGAAGGPSEKLPTMYCSSEGNA</sequence>